<dbReference type="InterPro" id="IPR036873">
    <property type="entry name" value="Rhodanese-like_dom_sf"/>
</dbReference>
<dbReference type="SUPFAM" id="SSF52821">
    <property type="entry name" value="Rhodanese/Cell cycle control phosphatase"/>
    <property type="match status" value="1"/>
</dbReference>
<gene>
    <name evidence="2" type="ORF">G3A50_21965</name>
</gene>
<organism evidence="2 3">
    <name type="scientific">Ancylobacter pratisalsi</name>
    <dbReference type="NCBI Taxonomy" id="1745854"/>
    <lineage>
        <taxon>Bacteria</taxon>
        <taxon>Pseudomonadati</taxon>
        <taxon>Pseudomonadota</taxon>
        <taxon>Alphaproteobacteria</taxon>
        <taxon>Hyphomicrobiales</taxon>
        <taxon>Xanthobacteraceae</taxon>
        <taxon>Ancylobacter</taxon>
    </lineage>
</organism>
<name>A0A6P1YSX8_9HYPH</name>
<evidence type="ECO:0000313" key="3">
    <source>
        <dbReference type="Proteomes" id="UP000464751"/>
    </source>
</evidence>
<feature type="domain" description="Rhodanese" evidence="1">
    <location>
        <begin position="18"/>
        <end position="107"/>
    </location>
</feature>
<dbReference type="GO" id="GO:0016740">
    <property type="term" value="F:transferase activity"/>
    <property type="evidence" value="ECO:0007669"/>
    <property type="project" value="UniProtKB-KW"/>
</dbReference>
<evidence type="ECO:0000313" key="2">
    <source>
        <dbReference type="EMBL" id="QIB36489.1"/>
    </source>
</evidence>
<reference evidence="2 3" key="1">
    <citation type="submission" date="2020-02" db="EMBL/GenBank/DDBJ databases">
        <authorList>
            <person name="Li G."/>
        </authorList>
    </citation>
    <scope>NUCLEOTIDE SEQUENCE [LARGE SCALE GENOMIC DNA]</scope>
    <source>
        <strain evidence="2 3">DSM 102029</strain>
        <plasmid evidence="3">plgm</plasmid>
    </source>
</reference>
<dbReference type="Proteomes" id="UP000464751">
    <property type="component" value="Plasmid pLGM"/>
</dbReference>
<evidence type="ECO:0000259" key="1">
    <source>
        <dbReference type="PROSITE" id="PS50206"/>
    </source>
</evidence>
<accession>A0A6P1YSX8</accession>
<keyword evidence="2" id="KW-0808">Transferase</keyword>
<dbReference type="InterPro" id="IPR001763">
    <property type="entry name" value="Rhodanese-like_dom"/>
</dbReference>
<sequence>MPSNTEITVSQLSRLIGLPGAPAIIDVRMREDIDADPRRLPGAARYEAQAVPSWASQFAGREVVVVCQKGGKLAQGTAAWLRQSGVRAETLEGGFEAWSAAGGLLVKPDRLPVPDAAGRTVWVTRARPKVDRIACPWLIRRFVDPSAIFLFVGASEVAAVADQFDATPFDIDGVFWSHRGDRCSFDTMIEEFGLSCTPLERLADIVRAADTDRLDLVPQAAGFLAASLGLSRMFRDDLEQLDAGVTLYDAFYRWCRDATEETHDWPSRSNPA</sequence>
<geneLocation type="plasmid" evidence="3">
    <name>plgm</name>
</geneLocation>
<proteinExistence type="predicted"/>
<dbReference type="Gene3D" id="3.40.250.10">
    <property type="entry name" value="Rhodanese-like domain"/>
    <property type="match status" value="1"/>
</dbReference>
<protein>
    <submittedName>
        <fullName evidence="2">Sulfurtransferase</fullName>
    </submittedName>
</protein>
<dbReference type="Pfam" id="PF09828">
    <property type="entry name" value="ChrB_C"/>
    <property type="match status" value="1"/>
</dbReference>
<dbReference type="InterPro" id="IPR018634">
    <property type="entry name" value="ChrB_C"/>
</dbReference>
<dbReference type="RefSeq" id="WP_163078191.1">
    <property type="nucleotide sequence ID" value="NZ_CP048631.1"/>
</dbReference>
<keyword evidence="2" id="KW-0614">Plasmid</keyword>
<dbReference type="Pfam" id="PF00581">
    <property type="entry name" value="Rhodanese"/>
    <property type="match status" value="1"/>
</dbReference>
<dbReference type="PROSITE" id="PS50206">
    <property type="entry name" value="RHODANESE_3"/>
    <property type="match status" value="1"/>
</dbReference>
<dbReference type="AlphaFoldDB" id="A0A6P1YSX8"/>
<dbReference type="EMBL" id="CP048631">
    <property type="protein sequence ID" value="QIB36489.1"/>
    <property type="molecule type" value="Genomic_DNA"/>
</dbReference>
<keyword evidence="3" id="KW-1185">Reference proteome</keyword>
<dbReference type="KEGG" id="apra:G3A50_21965"/>
<dbReference type="SMART" id="SM00450">
    <property type="entry name" value="RHOD"/>
    <property type="match status" value="1"/>
</dbReference>